<evidence type="ECO:0000256" key="10">
    <source>
        <dbReference type="ARBA" id="ARBA00023033"/>
    </source>
</evidence>
<evidence type="ECO:0000256" key="12">
    <source>
        <dbReference type="ARBA" id="ARBA00031158"/>
    </source>
</evidence>
<dbReference type="Pfam" id="PF13434">
    <property type="entry name" value="Lys_Orn_oxgnase"/>
    <property type="match status" value="1"/>
</dbReference>
<organism evidence="16 17">
    <name type="scientific">Corynebacterium tapiri</name>
    <dbReference type="NCBI Taxonomy" id="1448266"/>
    <lineage>
        <taxon>Bacteria</taxon>
        <taxon>Bacillati</taxon>
        <taxon>Actinomycetota</taxon>
        <taxon>Actinomycetes</taxon>
        <taxon>Mycobacteriales</taxon>
        <taxon>Corynebacteriaceae</taxon>
        <taxon>Corynebacterium</taxon>
    </lineage>
</organism>
<evidence type="ECO:0000256" key="15">
    <source>
        <dbReference type="ARBA" id="ARBA00048407"/>
    </source>
</evidence>
<dbReference type="OrthoDB" id="7527071at2"/>
<evidence type="ECO:0000256" key="9">
    <source>
        <dbReference type="ARBA" id="ARBA00023002"/>
    </source>
</evidence>
<keyword evidence="10 16" id="KW-0503">Monooxygenase</keyword>
<evidence type="ECO:0000256" key="7">
    <source>
        <dbReference type="ARBA" id="ARBA00022827"/>
    </source>
</evidence>
<evidence type="ECO:0000256" key="3">
    <source>
        <dbReference type="ARBA" id="ARBA00007588"/>
    </source>
</evidence>
<protein>
    <recommendedName>
        <fullName evidence="5">L-lysine N6-monooxygenase MbtG</fullName>
        <ecNumber evidence="4">1.14.13.59</ecNumber>
    </recommendedName>
    <alternativeName>
        <fullName evidence="14">Lysine 6-N-hydroxylase</fullName>
    </alternativeName>
    <alternativeName>
        <fullName evidence="13">Lysine N6-hydroxylase</fullName>
    </alternativeName>
    <alternativeName>
        <fullName evidence="11">Lysine-N-oxygenase</fullName>
    </alternativeName>
    <alternativeName>
        <fullName evidence="12">Mycobactin synthase protein G</fullName>
    </alternativeName>
</protein>
<dbReference type="GO" id="GO:0047091">
    <property type="term" value="F:L-lysine 6-monooxygenase (NADPH) activity"/>
    <property type="evidence" value="ECO:0007669"/>
    <property type="project" value="UniProtKB-EC"/>
</dbReference>
<evidence type="ECO:0000256" key="8">
    <source>
        <dbReference type="ARBA" id="ARBA00022857"/>
    </source>
</evidence>
<keyword evidence="7" id="KW-0274">FAD</keyword>
<evidence type="ECO:0000256" key="14">
    <source>
        <dbReference type="ARBA" id="ARBA00032738"/>
    </source>
</evidence>
<comment type="caution">
    <text evidence="16">The sequence shown here is derived from an EMBL/GenBank/DDBJ whole genome shotgun (WGS) entry which is preliminary data.</text>
</comment>
<dbReference type="EMBL" id="VDHJ01000005">
    <property type="protein sequence ID" value="TNL98547.1"/>
    <property type="molecule type" value="Genomic_DNA"/>
</dbReference>
<evidence type="ECO:0000256" key="11">
    <source>
        <dbReference type="ARBA" id="ARBA00029939"/>
    </source>
</evidence>
<evidence type="ECO:0000313" key="16">
    <source>
        <dbReference type="EMBL" id="TNL98547.1"/>
    </source>
</evidence>
<dbReference type="Gene3D" id="3.50.50.60">
    <property type="entry name" value="FAD/NAD(P)-binding domain"/>
    <property type="match status" value="1"/>
</dbReference>
<dbReference type="SUPFAM" id="SSF51905">
    <property type="entry name" value="FAD/NAD(P)-binding domain"/>
    <property type="match status" value="1"/>
</dbReference>
<keyword evidence="9" id="KW-0560">Oxidoreductase</keyword>
<dbReference type="AlphaFoldDB" id="A0A5C4U5R0"/>
<proteinExistence type="inferred from homology"/>
<comment type="catalytic activity">
    <reaction evidence="15">
        <text>L-lysine + NADPH + O2 = N(6)-hydroxy-L-lysine + NADP(+) + H2O</text>
        <dbReference type="Rhea" id="RHEA:23228"/>
        <dbReference type="ChEBI" id="CHEBI:15377"/>
        <dbReference type="ChEBI" id="CHEBI:15379"/>
        <dbReference type="ChEBI" id="CHEBI:32551"/>
        <dbReference type="ChEBI" id="CHEBI:57783"/>
        <dbReference type="ChEBI" id="CHEBI:57820"/>
        <dbReference type="ChEBI" id="CHEBI:58349"/>
        <dbReference type="EC" id="1.14.13.59"/>
    </reaction>
</comment>
<evidence type="ECO:0000313" key="17">
    <source>
        <dbReference type="Proteomes" id="UP000312032"/>
    </source>
</evidence>
<keyword evidence="6" id="KW-0285">Flavoprotein</keyword>
<gene>
    <name evidence="16" type="ORF">FHE74_04935</name>
</gene>
<evidence type="ECO:0000256" key="13">
    <source>
        <dbReference type="ARBA" id="ARBA00032493"/>
    </source>
</evidence>
<keyword evidence="17" id="KW-1185">Reference proteome</keyword>
<dbReference type="Proteomes" id="UP000312032">
    <property type="component" value="Unassembled WGS sequence"/>
</dbReference>
<evidence type="ECO:0000256" key="2">
    <source>
        <dbReference type="ARBA" id="ARBA00005102"/>
    </source>
</evidence>
<evidence type="ECO:0000256" key="1">
    <source>
        <dbReference type="ARBA" id="ARBA00001974"/>
    </source>
</evidence>
<keyword evidence="8" id="KW-0521">NADP</keyword>
<dbReference type="PANTHER" id="PTHR42802:SF1">
    <property type="entry name" value="L-ORNITHINE N(5)-MONOOXYGENASE"/>
    <property type="match status" value="1"/>
</dbReference>
<dbReference type="EC" id="1.14.13.59" evidence="4"/>
<comment type="cofactor">
    <cofactor evidence="1">
        <name>FAD</name>
        <dbReference type="ChEBI" id="CHEBI:57692"/>
    </cofactor>
</comment>
<evidence type="ECO:0000256" key="5">
    <source>
        <dbReference type="ARBA" id="ARBA00016406"/>
    </source>
</evidence>
<dbReference type="InterPro" id="IPR025700">
    <property type="entry name" value="Lys/Orn_oxygenase"/>
</dbReference>
<evidence type="ECO:0000256" key="6">
    <source>
        <dbReference type="ARBA" id="ARBA00022630"/>
    </source>
</evidence>
<dbReference type="InterPro" id="IPR036188">
    <property type="entry name" value="FAD/NAD-bd_sf"/>
</dbReference>
<evidence type="ECO:0000256" key="4">
    <source>
        <dbReference type="ARBA" id="ARBA00013076"/>
    </source>
</evidence>
<reference evidence="16 17" key="1">
    <citation type="submission" date="2019-06" db="EMBL/GenBank/DDBJ databases">
        <authorList>
            <person name="Li J."/>
        </authorList>
    </citation>
    <scope>NUCLEOTIDE SEQUENCE [LARGE SCALE GENOMIC DNA]</scope>
    <source>
        <strain evidence="16 17">LMG 28165</strain>
    </source>
</reference>
<accession>A0A5C4U5R0</accession>
<sequence>MSTTYDLVGIGVGPFNLGLAALCNPLVENGELSAAFFEQRDSFAWHPGMMLEDATIQVPFMADLVTLADPTSRFSFLNYLKQRGRIHQFYIRESFYPLRSEYSDYCAWVAEQLETVHFSHRVTRVVKEGDLWRLQVGEQTVYARNVVMGVGTSPFVPQELSGALEHPHAWHSGDYLPHRDQLVEHDSVLIIGSGQSAAEIYRDLLPEMTHNNRKLSWVTRSERFFPMEYTKLTLEMTSPDYVEFFHGLDMDVRDRLNRSQRSLYKGISGDLVDEIYDLLYRLQLTGKLTTELRSDHAAQWLAYDGRHHLKLTHNITGATREVEADALVMATGYKGPRLPDFLEDAQGELRFDSVGRLSVGLDFSVDKHASFFVANAEEHTHALNAPDLGMGPWRNSIIIKQITGHEVYPIERNIAFQSFGSEA</sequence>
<name>A0A5C4U5R0_9CORY</name>
<comment type="similarity">
    <text evidence="3">Belongs to the lysine N(6)-hydroxylase/L-ornithine N(5)-oxygenase family.</text>
</comment>
<dbReference type="PANTHER" id="PTHR42802">
    <property type="entry name" value="MONOOXYGENASE"/>
    <property type="match status" value="1"/>
</dbReference>
<comment type="pathway">
    <text evidence="2">Siderophore biosynthesis; mycobactin biosynthesis.</text>
</comment>
<dbReference type="RefSeq" id="WP_139465392.1">
    <property type="nucleotide sequence ID" value="NZ_VDHJ01000005.1"/>
</dbReference>